<accession>A0A432MAW0</accession>
<gene>
    <name evidence="1" type="ORF">EKH80_03455</name>
</gene>
<dbReference type="OrthoDB" id="3540044at2"/>
<proteinExistence type="predicted"/>
<dbReference type="Proteomes" id="UP000274358">
    <property type="component" value="Unassembled WGS sequence"/>
</dbReference>
<name>A0A432MAW0_9GAMM</name>
<organism evidence="1 2">
    <name type="scientific">Dyella choica</name>
    <dbReference type="NCBI Taxonomy" id="1927959"/>
    <lineage>
        <taxon>Bacteria</taxon>
        <taxon>Pseudomonadati</taxon>
        <taxon>Pseudomonadota</taxon>
        <taxon>Gammaproteobacteria</taxon>
        <taxon>Lysobacterales</taxon>
        <taxon>Rhodanobacteraceae</taxon>
        <taxon>Dyella</taxon>
    </lineage>
</organism>
<evidence type="ECO:0000313" key="1">
    <source>
        <dbReference type="EMBL" id="RUL78871.1"/>
    </source>
</evidence>
<dbReference type="EMBL" id="RYYV01000002">
    <property type="protein sequence ID" value="RUL78871.1"/>
    <property type="molecule type" value="Genomic_DNA"/>
</dbReference>
<dbReference type="AlphaFoldDB" id="A0A432MAW0"/>
<evidence type="ECO:0000313" key="2">
    <source>
        <dbReference type="Proteomes" id="UP000274358"/>
    </source>
</evidence>
<protein>
    <submittedName>
        <fullName evidence="1">Uncharacterized protein</fullName>
    </submittedName>
</protein>
<reference evidence="1 2" key="1">
    <citation type="submission" date="2018-12" db="EMBL/GenBank/DDBJ databases">
        <title>Dyella dinghuensis sp. nov. DHOA06 and Dyella choica sp. nov. 4M-K27, isolated from forest soil.</title>
        <authorList>
            <person name="Qiu L.-H."/>
            <person name="Gao Z.-H."/>
        </authorList>
    </citation>
    <scope>NUCLEOTIDE SEQUENCE [LARGE SCALE GENOMIC DNA]</scope>
    <source>
        <strain evidence="1 2">4M-K27</strain>
    </source>
</reference>
<dbReference type="RefSeq" id="WP_126683329.1">
    <property type="nucleotide sequence ID" value="NZ_RYYV01000002.1"/>
</dbReference>
<dbReference type="Pfam" id="PF19740">
    <property type="entry name" value="DUF6229"/>
    <property type="match status" value="1"/>
</dbReference>
<sequence>MDTVLEGEALVAQWRASADVDSPAGPLFIGGKYAKADIVNSAESITTNFLCTCGTAIHDNCCN</sequence>
<dbReference type="InterPro" id="IPR046197">
    <property type="entry name" value="DUF6229"/>
</dbReference>
<keyword evidence="2" id="KW-1185">Reference proteome</keyword>
<comment type="caution">
    <text evidence="1">The sequence shown here is derived from an EMBL/GenBank/DDBJ whole genome shotgun (WGS) entry which is preliminary data.</text>
</comment>